<dbReference type="AlphaFoldDB" id="A0A8S1EC19"/>
<reference evidence="3 4" key="1">
    <citation type="submission" date="2020-04" db="EMBL/GenBank/DDBJ databases">
        <authorList>
            <person name="Laetsch R D."/>
            <person name="Stevens L."/>
            <person name="Kumar S."/>
            <person name="Blaxter L. M."/>
        </authorList>
    </citation>
    <scope>NUCLEOTIDE SEQUENCE [LARGE SCALE GENOMIC DNA]</scope>
</reference>
<gene>
    <name evidence="3" type="ORF">CBOVIS_LOCUS1004</name>
</gene>
<organism evidence="3 4">
    <name type="scientific">Caenorhabditis bovis</name>
    <dbReference type="NCBI Taxonomy" id="2654633"/>
    <lineage>
        <taxon>Eukaryota</taxon>
        <taxon>Metazoa</taxon>
        <taxon>Ecdysozoa</taxon>
        <taxon>Nematoda</taxon>
        <taxon>Chromadorea</taxon>
        <taxon>Rhabditida</taxon>
        <taxon>Rhabditina</taxon>
        <taxon>Rhabditomorpha</taxon>
        <taxon>Rhabditoidea</taxon>
        <taxon>Rhabditidae</taxon>
        <taxon>Peloderinae</taxon>
        <taxon>Caenorhabditis</taxon>
    </lineage>
</organism>
<dbReference type="SUPFAM" id="SSF56300">
    <property type="entry name" value="Metallo-dependent phosphatases"/>
    <property type="match status" value="1"/>
</dbReference>
<comment type="caution">
    <text evidence="3">The sequence shown here is derived from an EMBL/GenBank/DDBJ whole genome shotgun (WGS) entry which is preliminary data.</text>
</comment>
<dbReference type="Pfam" id="PF00149">
    <property type="entry name" value="Metallophos"/>
    <property type="match status" value="1"/>
</dbReference>
<dbReference type="CDD" id="cd07379">
    <property type="entry name" value="MPP_239FB"/>
    <property type="match status" value="1"/>
</dbReference>
<evidence type="ECO:0000259" key="2">
    <source>
        <dbReference type="Pfam" id="PF00149"/>
    </source>
</evidence>
<dbReference type="InterPro" id="IPR004843">
    <property type="entry name" value="Calcineurin-like_PHP"/>
</dbReference>
<evidence type="ECO:0000313" key="3">
    <source>
        <dbReference type="EMBL" id="CAB3397618.1"/>
    </source>
</evidence>
<accession>A0A8S1EC19</accession>
<dbReference type="PANTHER" id="PTHR12905:SF19">
    <property type="entry name" value="UPF0046 PROTEIN K07C11.7"/>
    <property type="match status" value="1"/>
</dbReference>
<dbReference type="OrthoDB" id="630188at2759"/>
<dbReference type="InterPro" id="IPR029052">
    <property type="entry name" value="Metallo-depent_PP-like"/>
</dbReference>
<feature type="domain" description="Calcineurin-like phosphoesterase" evidence="2">
    <location>
        <begin position="46"/>
        <end position="232"/>
    </location>
</feature>
<dbReference type="PANTHER" id="PTHR12905">
    <property type="entry name" value="METALLOPHOSPHOESTERASE"/>
    <property type="match status" value="1"/>
</dbReference>
<comment type="similarity">
    <text evidence="1">Belongs to the UPF0046 family.</text>
</comment>
<protein>
    <recommendedName>
        <fullName evidence="2">Calcineurin-like phosphoesterase domain-containing protein</fullName>
    </recommendedName>
</protein>
<evidence type="ECO:0000256" key="1">
    <source>
        <dbReference type="ARBA" id="ARBA00007993"/>
    </source>
</evidence>
<dbReference type="Proteomes" id="UP000494206">
    <property type="component" value="Unassembled WGS sequence"/>
</dbReference>
<name>A0A8S1EC19_9PELO</name>
<dbReference type="GO" id="GO:0016787">
    <property type="term" value="F:hydrolase activity"/>
    <property type="evidence" value="ECO:0007669"/>
    <property type="project" value="InterPro"/>
</dbReference>
<dbReference type="InterPro" id="IPR051693">
    <property type="entry name" value="UPF0046_metallophosphoest"/>
</dbReference>
<dbReference type="Gene3D" id="3.60.21.10">
    <property type="match status" value="1"/>
</dbReference>
<sequence length="269" mass="31188">MEAQKKRIDPHAENDLWESLKDSRVQIPIEKNEKWEINSPPDVPYLKVVCISDTHEQLGKCFKEIPDGDVLIHAGDFTNNGNRDELIKFNEQMANLPHKYKLVVAGNHELGFDENERKEQRNPQDVGVGTERGYELLTNVTYLQNKEIVIDGVKFYGSSYHPLMGFPFYRTRATELAECWKLVPNDTDVLITHTPPLGYLDQFGDERWGCKDLLYVVERIKPRFHVFGHVHERHGTMTNNHTTFINAAQCSRNNIIQTRPVIFYIPKKL</sequence>
<proteinExistence type="inferred from homology"/>
<dbReference type="EMBL" id="CADEPM010000001">
    <property type="protein sequence ID" value="CAB3397618.1"/>
    <property type="molecule type" value="Genomic_DNA"/>
</dbReference>
<evidence type="ECO:0000313" key="4">
    <source>
        <dbReference type="Proteomes" id="UP000494206"/>
    </source>
</evidence>
<keyword evidence="4" id="KW-1185">Reference proteome</keyword>